<dbReference type="PANTHER" id="PTHR37305:SF1">
    <property type="entry name" value="MEMBRANE PROTEIN"/>
    <property type="match status" value="1"/>
</dbReference>
<feature type="transmembrane region" description="Helical" evidence="1">
    <location>
        <begin position="145"/>
        <end position="171"/>
    </location>
</feature>
<organism evidence="2 3">
    <name type="scientific">Cohnella zeiphila</name>
    <dbReference type="NCBI Taxonomy" id="2761120"/>
    <lineage>
        <taxon>Bacteria</taxon>
        <taxon>Bacillati</taxon>
        <taxon>Bacillota</taxon>
        <taxon>Bacilli</taxon>
        <taxon>Bacillales</taxon>
        <taxon>Paenibacillaceae</taxon>
        <taxon>Cohnella</taxon>
    </lineage>
</organism>
<keyword evidence="3" id="KW-1185">Reference proteome</keyword>
<protein>
    <submittedName>
        <fullName evidence="2">ABC transporter permease</fullName>
    </submittedName>
</protein>
<accession>A0A7X0SJV1</accession>
<dbReference type="Proteomes" id="UP000564644">
    <property type="component" value="Unassembled WGS sequence"/>
</dbReference>
<dbReference type="Pfam" id="PF12730">
    <property type="entry name" value="ABC2_membrane_4"/>
    <property type="match status" value="1"/>
</dbReference>
<evidence type="ECO:0000313" key="2">
    <source>
        <dbReference type="EMBL" id="MBB6731315.1"/>
    </source>
</evidence>
<keyword evidence="1" id="KW-0472">Membrane</keyword>
<dbReference type="AlphaFoldDB" id="A0A7X0SJV1"/>
<dbReference type="PANTHER" id="PTHR37305">
    <property type="entry name" value="INTEGRAL MEMBRANE PROTEIN-RELATED"/>
    <property type="match status" value="1"/>
</dbReference>
<sequence length="255" mass="27459">MSNLIRSEWYKLTRNRSFWLILAALFLSAVVYCFMTYLDDPSDGGALDATSGLDMLRSAMGGNTYIIKIGLCVLAGFFVSSEYSTGTMKRAVSSGYSRSRIIVAKMLVFIGGSVLVALVFPVLCLAIGSLLFGGGSLPDVSAAEYVIRCLGLTVTLSAGFAAIVALIAVIFNDSGKTIGIGIIFFFFIDGVFVMIGNHLPFVLKIYEYSLLNEINHYADTAMASRDAVLSAVIPVATAIVFVALGVYAFRRKEIK</sequence>
<feature type="transmembrane region" description="Helical" evidence="1">
    <location>
        <begin position="18"/>
        <end position="38"/>
    </location>
</feature>
<dbReference type="EMBL" id="JACJVO010000011">
    <property type="protein sequence ID" value="MBB6731315.1"/>
    <property type="molecule type" value="Genomic_DNA"/>
</dbReference>
<feature type="transmembrane region" description="Helical" evidence="1">
    <location>
        <begin position="106"/>
        <end position="133"/>
    </location>
</feature>
<gene>
    <name evidence="2" type="ORF">H7C18_10385</name>
</gene>
<evidence type="ECO:0000256" key="1">
    <source>
        <dbReference type="SAM" id="Phobius"/>
    </source>
</evidence>
<feature type="transmembrane region" description="Helical" evidence="1">
    <location>
        <begin position="65"/>
        <end position="85"/>
    </location>
</feature>
<reference evidence="2 3" key="1">
    <citation type="submission" date="2020-08" db="EMBL/GenBank/DDBJ databases">
        <title>Cohnella phylogeny.</title>
        <authorList>
            <person name="Dunlap C."/>
        </authorList>
    </citation>
    <scope>NUCLEOTIDE SEQUENCE [LARGE SCALE GENOMIC DNA]</scope>
    <source>
        <strain evidence="2 3">CBP 2801</strain>
    </source>
</reference>
<feature type="transmembrane region" description="Helical" evidence="1">
    <location>
        <begin position="178"/>
        <end position="199"/>
    </location>
</feature>
<proteinExistence type="predicted"/>
<keyword evidence="1" id="KW-1133">Transmembrane helix</keyword>
<keyword evidence="1" id="KW-0812">Transmembrane</keyword>
<comment type="caution">
    <text evidence="2">The sequence shown here is derived from an EMBL/GenBank/DDBJ whole genome shotgun (WGS) entry which is preliminary data.</text>
</comment>
<feature type="transmembrane region" description="Helical" evidence="1">
    <location>
        <begin position="227"/>
        <end position="249"/>
    </location>
</feature>
<evidence type="ECO:0000313" key="3">
    <source>
        <dbReference type="Proteomes" id="UP000564644"/>
    </source>
</evidence>
<dbReference type="RefSeq" id="WP_185128991.1">
    <property type="nucleotide sequence ID" value="NZ_JACJVO010000011.1"/>
</dbReference>
<name>A0A7X0SJV1_9BACL</name>